<name>A0A2I0AUW6_9ASPA</name>
<feature type="compositionally biased region" description="Basic and acidic residues" evidence="2">
    <location>
        <begin position="44"/>
        <end position="59"/>
    </location>
</feature>
<keyword evidence="4" id="KW-1185">Reference proteome</keyword>
<dbReference type="AlphaFoldDB" id="A0A2I0AUW6"/>
<evidence type="ECO:0000313" key="3">
    <source>
        <dbReference type="EMBL" id="PKA59328.1"/>
    </source>
</evidence>
<proteinExistence type="predicted"/>
<protein>
    <submittedName>
        <fullName evidence="3">Uncharacterized protein</fullName>
    </submittedName>
</protein>
<evidence type="ECO:0000313" key="4">
    <source>
        <dbReference type="Proteomes" id="UP000236161"/>
    </source>
</evidence>
<gene>
    <name evidence="3" type="ORF">AXF42_Ash001422</name>
</gene>
<keyword evidence="1" id="KW-0175">Coiled coil</keyword>
<sequence length="350" mass="38935">MVGQDTLKSLERLKGQSWPLKDFLRYVRNDVSLHAKASGYHLQESHHFSRHGYDEEARRGQPPVTQLSRERTEVEEEVIEVSEPVCGGIAVNVISFPEDAADDRKTLAELGHKDGGAKGDDKRLTVVTMPTANKSCVYRGEVGLALGSGLVSKDLEEKLEKTSTLDLYSGFANRIATILARLPVALNRALRTKEQVLEQGRQLHQWDEEVEALRVQLAMKSSQFDAAQKEKTKLQEELGAVKADNKALREKLVKVAEDQEAIVAERSTAAVEAYTTSLPCRQERLDGIRRAWEGLASTLIQGDKITAVDLGEVDSFPCMASDPIYKEEGFDLTDDLIHRVFDLFDGVNES</sequence>
<organism evidence="3 4">
    <name type="scientific">Apostasia shenzhenica</name>
    <dbReference type="NCBI Taxonomy" id="1088818"/>
    <lineage>
        <taxon>Eukaryota</taxon>
        <taxon>Viridiplantae</taxon>
        <taxon>Streptophyta</taxon>
        <taxon>Embryophyta</taxon>
        <taxon>Tracheophyta</taxon>
        <taxon>Spermatophyta</taxon>
        <taxon>Magnoliopsida</taxon>
        <taxon>Liliopsida</taxon>
        <taxon>Asparagales</taxon>
        <taxon>Orchidaceae</taxon>
        <taxon>Apostasioideae</taxon>
        <taxon>Apostasia</taxon>
    </lineage>
</organism>
<reference evidence="3 4" key="1">
    <citation type="journal article" date="2017" name="Nature">
        <title>The Apostasia genome and the evolution of orchids.</title>
        <authorList>
            <person name="Zhang G.Q."/>
            <person name="Liu K.W."/>
            <person name="Li Z."/>
            <person name="Lohaus R."/>
            <person name="Hsiao Y.Y."/>
            <person name="Niu S.C."/>
            <person name="Wang J.Y."/>
            <person name="Lin Y.C."/>
            <person name="Xu Q."/>
            <person name="Chen L.J."/>
            <person name="Yoshida K."/>
            <person name="Fujiwara S."/>
            <person name="Wang Z.W."/>
            <person name="Zhang Y.Q."/>
            <person name="Mitsuda N."/>
            <person name="Wang M."/>
            <person name="Liu G.H."/>
            <person name="Pecoraro L."/>
            <person name="Huang H.X."/>
            <person name="Xiao X.J."/>
            <person name="Lin M."/>
            <person name="Wu X.Y."/>
            <person name="Wu W.L."/>
            <person name="Chen Y.Y."/>
            <person name="Chang S.B."/>
            <person name="Sakamoto S."/>
            <person name="Ohme-Takagi M."/>
            <person name="Yagi M."/>
            <person name="Zeng S.J."/>
            <person name="Shen C.Y."/>
            <person name="Yeh C.M."/>
            <person name="Luo Y.B."/>
            <person name="Tsai W.C."/>
            <person name="Van de Peer Y."/>
            <person name="Liu Z.J."/>
        </authorList>
    </citation>
    <scope>NUCLEOTIDE SEQUENCE [LARGE SCALE GENOMIC DNA]</scope>
    <source>
        <strain evidence="4">cv. Shenzhen</strain>
        <tissue evidence="3">Stem</tissue>
    </source>
</reference>
<feature type="coiled-coil region" evidence="1">
    <location>
        <begin position="217"/>
        <end position="251"/>
    </location>
</feature>
<accession>A0A2I0AUW6</accession>
<dbReference type="Proteomes" id="UP000236161">
    <property type="component" value="Unassembled WGS sequence"/>
</dbReference>
<evidence type="ECO:0000256" key="2">
    <source>
        <dbReference type="SAM" id="MobiDB-lite"/>
    </source>
</evidence>
<evidence type="ECO:0000256" key="1">
    <source>
        <dbReference type="SAM" id="Coils"/>
    </source>
</evidence>
<dbReference type="EMBL" id="KZ451950">
    <property type="protein sequence ID" value="PKA59328.1"/>
    <property type="molecule type" value="Genomic_DNA"/>
</dbReference>
<feature type="region of interest" description="Disordered" evidence="2">
    <location>
        <begin position="44"/>
        <end position="71"/>
    </location>
</feature>